<evidence type="ECO:0000313" key="1">
    <source>
        <dbReference type="EMBL" id="BCO11471.1"/>
    </source>
</evidence>
<gene>
    <name evidence="1" type="ORF">GEOBRER4_n2776</name>
</gene>
<dbReference type="AlphaFoldDB" id="A0A7R7IZB4"/>
<keyword evidence="2" id="KW-1185">Reference proteome</keyword>
<protein>
    <submittedName>
        <fullName evidence="1">Uncharacterized protein</fullName>
    </submittedName>
</protein>
<dbReference type="Proteomes" id="UP000515472">
    <property type="component" value="Chromosome"/>
</dbReference>
<dbReference type="EMBL" id="AP023213">
    <property type="protein sequence ID" value="BCO11471.1"/>
    <property type="molecule type" value="Genomic_DNA"/>
</dbReference>
<accession>A0A7R7IZB4</accession>
<sequence length="38" mass="4000">MVRGGTLPGRGAARGLLETEGKLFPFRPPVSFPSSISI</sequence>
<evidence type="ECO:0000313" key="2">
    <source>
        <dbReference type="Proteomes" id="UP000515472"/>
    </source>
</evidence>
<proteinExistence type="predicted"/>
<organism evidence="1 2">
    <name type="scientific">Citrifermentans bremense</name>
    <dbReference type="NCBI Taxonomy" id="60035"/>
    <lineage>
        <taxon>Bacteria</taxon>
        <taxon>Pseudomonadati</taxon>
        <taxon>Thermodesulfobacteriota</taxon>
        <taxon>Desulfuromonadia</taxon>
        <taxon>Geobacterales</taxon>
        <taxon>Geobacteraceae</taxon>
        <taxon>Citrifermentans</taxon>
    </lineage>
</organism>
<name>A0A7R7IZB4_9BACT</name>
<reference evidence="1 2" key="1">
    <citation type="submission" date="2020-06" db="EMBL/GenBank/DDBJ databases">
        <title>Interaction of electrochemicaly active bacteria, Geobacter bremensis R4 on different carbon anode.</title>
        <authorList>
            <person name="Meng L."/>
            <person name="Yoshida N."/>
        </authorList>
    </citation>
    <scope>NUCLEOTIDE SEQUENCE [LARGE SCALE GENOMIC DNA]</scope>
    <source>
        <strain evidence="1 2">R4</strain>
    </source>
</reference>